<evidence type="ECO:0000256" key="2">
    <source>
        <dbReference type="ARBA" id="ARBA00022475"/>
    </source>
</evidence>
<evidence type="ECO:0000256" key="1">
    <source>
        <dbReference type="ARBA" id="ARBA00004651"/>
    </source>
</evidence>
<protein>
    <submittedName>
        <fullName evidence="7">Threonine transporter</fullName>
    </submittedName>
</protein>
<comment type="caution">
    <text evidence="7">The sequence shown here is derived from an EMBL/GenBank/DDBJ whole genome shotgun (WGS) entry which is preliminary data.</text>
</comment>
<evidence type="ECO:0000313" key="7">
    <source>
        <dbReference type="EMBL" id="HAR53030.1"/>
    </source>
</evidence>
<reference evidence="7 8" key="1">
    <citation type="journal article" date="2018" name="Nat. Biotechnol.">
        <title>A standardized bacterial taxonomy based on genome phylogeny substantially revises the tree of life.</title>
        <authorList>
            <person name="Parks D.H."/>
            <person name="Chuvochina M."/>
            <person name="Waite D.W."/>
            <person name="Rinke C."/>
            <person name="Skarshewski A."/>
            <person name="Chaumeil P.A."/>
            <person name="Hugenholtz P."/>
        </authorList>
    </citation>
    <scope>NUCLEOTIDE SEQUENCE [LARGE SCALE GENOMIC DNA]</scope>
    <source>
        <strain evidence="7">UBA9169</strain>
    </source>
</reference>
<dbReference type="GO" id="GO:0005886">
    <property type="term" value="C:plasma membrane"/>
    <property type="evidence" value="ECO:0007669"/>
    <property type="project" value="UniProtKB-SubCell"/>
</dbReference>
<dbReference type="Pfam" id="PF01810">
    <property type="entry name" value="LysE"/>
    <property type="match status" value="1"/>
</dbReference>
<name>A0A348WER8_9RHOB</name>
<gene>
    <name evidence="7" type="ORF">DCS45_14300</name>
</gene>
<evidence type="ECO:0000256" key="3">
    <source>
        <dbReference type="ARBA" id="ARBA00022692"/>
    </source>
</evidence>
<comment type="subcellular location">
    <subcellularLocation>
        <location evidence="1">Cell membrane</location>
        <topology evidence="1">Multi-pass membrane protein</topology>
    </subcellularLocation>
</comment>
<proteinExistence type="predicted"/>
<keyword evidence="3 6" id="KW-0812">Transmembrane</keyword>
<evidence type="ECO:0000256" key="4">
    <source>
        <dbReference type="ARBA" id="ARBA00022989"/>
    </source>
</evidence>
<dbReference type="PANTHER" id="PTHR30086">
    <property type="entry name" value="ARGININE EXPORTER PROTEIN ARGO"/>
    <property type="match status" value="1"/>
</dbReference>
<evidence type="ECO:0000313" key="8">
    <source>
        <dbReference type="Proteomes" id="UP000264719"/>
    </source>
</evidence>
<dbReference type="AlphaFoldDB" id="A0A348WER8"/>
<organism evidence="7 8">
    <name type="scientific">Roseovarius nubinhibens</name>
    <dbReference type="NCBI Taxonomy" id="314263"/>
    <lineage>
        <taxon>Bacteria</taxon>
        <taxon>Pseudomonadati</taxon>
        <taxon>Pseudomonadota</taxon>
        <taxon>Alphaproteobacteria</taxon>
        <taxon>Rhodobacterales</taxon>
        <taxon>Roseobacteraceae</taxon>
        <taxon>Roseovarius</taxon>
    </lineage>
</organism>
<keyword evidence="2" id="KW-1003">Cell membrane</keyword>
<evidence type="ECO:0000256" key="5">
    <source>
        <dbReference type="ARBA" id="ARBA00023136"/>
    </source>
</evidence>
<dbReference type="GO" id="GO:0015171">
    <property type="term" value="F:amino acid transmembrane transporter activity"/>
    <property type="evidence" value="ECO:0007669"/>
    <property type="project" value="TreeGrafter"/>
</dbReference>
<sequence>MVAASSPGPAVAMLLGIATGQGRAPALVAATGIACGSVMLNLGTLIGVGLLLAEAAWAMTILRWLGAGYLAYLAWGAWRKALSPPRINAAEVAPRSLGRHFLAGFLLQVTNPKAVVFWLAIASVGATAGGGAGIVALFVLGAFAISFACHGAWALLLSAGPIRRAYGRARGWIEAGLGTFFLFAAYRLATSEINETS</sequence>
<evidence type="ECO:0000256" key="6">
    <source>
        <dbReference type="SAM" id="Phobius"/>
    </source>
</evidence>
<dbReference type="InterPro" id="IPR001123">
    <property type="entry name" value="LeuE-type"/>
</dbReference>
<dbReference type="PANTHER" id="PTHR30086:SF17">
    <property type="entry name" value="LYSE FAMILY TRANSLOCATOR"/>
    <property type="match status" value="1"/>
</dbReference>
<feature type="transmembrane region" description="Helical" evidence="6">
    <location>
        <begin position="56"/>
        <end position="78"/>
    </location>
</feature>
<dbReference type="EMBL" id="DMVW01000135">
    <property type="protein sequence ID" value="HAR53030.1"/>
    <property type="molecule type" value="Genomic_DNA"/>
</dbReference>
<keyword evidence="4 6" id="KW-1133">Transmembrane helix</keyword>
<feature type="transmembrane region" description="Helical" evidence="6">
    <location>
        <begin position="26"/>
        <end position="50"/>
    </location>
</feature>
<feature type="transmembrane region" description="Helical" evidence="6">
    <location>
        <begin position="133"/>
        <end position="159"/>
    </location>
</feature>
<dbReference type="Proteomes" id="UP000264719">
    <property type="component" value="Unassembled WGS sequence"/>
</dbReference>
<accession>A0A348WER8</accession>
<keyword evidence="5 6" id="KW-0472">Membrane</keyword>